<name>A0ABR7LZ17_9ACTN</name>
<keyword evidence="4" id="KW-0472">Membrane</keyword>
<proteinExistence type="predicted"/>
<comment type="caution">
    <text evidence="5">The sequence shown here is derived from an EMBL/GenBank/DDBJ whole genome shotgun (WGS) entry which is preliminary data.</text>
</comment>
<evidence type="ECO:0000256" key="3">
    <source>
        <dbReference type="ARBA" id="ARBA00023121"/>
    </source>
</evidence>
<evidence type="ECO:0000256" key="2">
    <source>
        <dbReference type="ARBA" id="ARBA00023034"/>
    </source>
</evidence>
<dbReference type="Gene3D" id="1.10.3630.10">
    <property type="entry name" value="yeast vps74-n-term truncation variant domain like"/>
    <property type="match status" value="1"/>
</dbReference>
<sequence>MNVPDSLPGRLYLLAYDTNKQKIRCGDLGYLLRAAALADLYLSGHLTEESGRPRVFVRRPGPDPMLDALLRQIADSRPRPWTHWVRKGSRGMVRTVRDRLVAENWIRVEPRRRFGIVRSHQVTVRDPRVVTRLTRGVSTVLRGGRPAGRVDPYEAAAAALSANGELGAVLTRKERRRHKQRINELSAVTGPAAIALHKAIQQKRAVQFSS</sequence>
<dbReference type="InterPro" id="IPR008628">
    <property type="entry name" value="GPP34-like"/>
</dbReference>
<keyword evidence="2" id="KW-0333">Golgi apparatus</keyword>
<evidence type="ECO:0000256" key="1">
    <source>
        <dbReference type="ARBA" id="ARBA00004255"/>
    </source>
</evidence>
<dbReference type="InterPro" id="IPR038261">
    <property type="entry name" value="GPP34-like_sf"/>
</dbReference>
<protein>
    <submittedName>
        <fullName evidence="5">GPP34 family phosphoprotein</fullName>
    </submittedName>
</protein>
<reference evidence="5 6" key="1">
    <citation type="submission" date="2020-06" db="EMBL/GenBank/DDBJ databases">
        <title>Actinomadura xiongansis sp. nov., isolated from soil of Baiyangdian.</title>
        <authorList>
            <person name="Zhang X."/>
        </authorList>
    </citation>
    <scope>NUCLEOTIDE SEQUENCE [LARGE SCALE GENOMIC DNA]</scope>
    <source>
        <strain evidence="5 6">HBUM206468</strain>
    </source>
</reference>
<evidence type="ECO:0000313" key="5">
    <source>
        <dbReference type="EMBL" id="MBC6469618.1"/>
    </source>
</evidence>
<gene>
    <name evidence="5" type="ORF">HKK74_29605</name>
</gene>
<accession>A0ABR7LZ17</accession>
<evidence type="ECO:0000313" key="6">
    <source>
        <dbReference type="Proteomes" id="UP000805614"/>
    </source>
</evidence>
<organism evidence="5 6">
    <name type="scientific">Actinomadura alba</name>
    <dbReference type="NCBI Taxonomy" id="406431"/>
    <lineage>
        <taxon>Bacteria</taxon>
        <taxon>Bacillati</taxon>
        <taxon>Actinomycetota</taxon>
        <taxon>Actinomycetes</taxon>
        <taxon>Streptosporangiales</taxon>
        <taxon>Thermomonosporaceae</taxon>
        <taxon>Actinomadura</taxon>
    </lineage>
</organism>
<dbReference type="EMBL" id="JABVEC010000029">
    <property type="protein sequence ID" value="MBC6469618.1"/>
    <property type="molecule type" value="Genomic_DNA"/>
</dbReference>
<evidence type="ECO:0000256" key="4">
    <source>
        <dbReference type="ARBA" id="ARBA00023136"/>
    </source>
</evidence>
<keyword evidence="3" id="KW-0446">Lipid-binding</keyword>
<dbReference type="RefSeq" id="WP_187246665.1">
    <property type="nucleotide sequence ID" value="NZ_BAAAOK010000001.1"/>
</dbReference>
<dbReference type="Pfam" id="PF05719">
    <property type="entry name" value="GPP34"/>
    <property type="match status" value="1"/>
</dbReference>
<keyword evidence="6" id="KW-1185">Reference proteome</keyword>
<comment type="subcellular location">
    <subcellularLocation>
        <location evidence="1">Golgi apparatus membrane</location>
        <topology evidence="1">Peripheral membrane protein</topology>
        <orientation evidence="1">Cytoplasmic side</orientation>
    </subcellularLocation>
</comment>
<dbReference type="Proteomes" id="UP000805614">
    <property type="component" value="Unassembled WGS sequence"/>
</dbReference>